<sequence>MEPETKGGTQSEEEEDDREDAEIQGRHEQLRHVPGGAWLTQVRAYRRVNLLPEWMQVGKETERERRTGKGLGGEN</sequence>
<organism evidence="2 3">
    <name type="scientific">Pleurodeles waltl</name>
    <name type="common">Iberian ribbed newt</name>
    <dbReference type="NCBI Taxonomy" id="8319"/>
    <lineage>
        <taxon>Eukaryota</taxon>
        <taxon>Metazoa</taxon>
        <taxon>Chordata</taxon>
        <taxon>Craniata</taxon>
        <taxon>Vertebrata</taxon>
        <taxon>Euteleostomi</taxon>
        <taxon>Amphibia</taxon>
        <taxon>Batrachia</taxon>
        <taxon>Caudata</taxon>
        <taxon>Salamandroidea</taxon>
        <taxon>Salamandridae</taxon>
        <taxon>Pleurodelinae</taxon>
        <taxon>Pleurodeles</taxon>
    </lineage>
</organism>
<dbReference type="Proteomes" id="UP001066276">
    <property type="component" value="Chromosome 3_2"/>
</dbReference>
<reference evidence="2" key="1">
    <citation type="journal article" date="2022" name="bioRxiv">
        <title>Sequencing and chromosome-scale assembly of the giantPleurodeles waltlgenome.</title>
        <authorList>
            <person name="Brown T."/>
            <person name="Elewa A."/>
            <person name="Iarovenko S."/>
            <person name="Subramanian E."/>
            <person name="Araus A.J."/>
            <person name="Petzold A."/>
            <person name="Susuki M."/>
            <person name="Suzuki K.-i.T."/>
            <person name="Hayashi T."/>
            <person name="Toyoda A."/>
            <person name="Oliveira C."/>
            <person name="Osipova E."/>
            <person name="Leigh N.D."/>
            <person name="Simon A."/>
            <person name="Yun M.H."/>
        </authorList>
    </citation>
    <scope>NUCLEOTIDE SEQUENCE</scope>
    <source>
        <strain evidence="2">20211129_DDA</strain>
        <tissue evidence="2">Liver</tissue>
    </source>
</reference>
<dbReference type="AlphaFoldDB" id="A0AAV7U0E1"/>
<evidence type="ECO:0000256" key="1">
    <source>
        <dbReference type="SAM" id="MobiDB-lite"/>
    </source>
</evidence>
<proteinExistence type="predicted"/>
<dbReference type="EMBL" id="JANPWB010000006">
    <property type="protein sequence ID" value="KAJ1181313.1"/>
    <property type="molecule type" value="Genomic_DNA"/>
</dbReference>
<keyword evidence="3" id="KW-1185">Reference proteome</keyword>
<name>A0AAV7U0E1_PLEWA</name>
<protein>
    <submittedName>
        <fullName evidence="2">Uncharacterized protein</fullName>
    </submittedName>
</protein>
<accession>A0AAV7U0E1</accession>
<feature type="compositionally biased region" description="Acidic residues" evidence="1">
    <location>
        <begin position="11"/>
        <end position="20"/>
    </location>
</feature>
<evidence type="ECO:0000313" key="3">
    <source>
        <dbReference type="Proteomes" id="UP001066276"/>
    </source>
</evidence>
<gene>
    <name evidence="2" type="ORF">NDU88_006521</name>
</gene>
<evidence type="ECO:0000313" key="2">
    <source>
        <dbReference type="EMBL" id="KAJ1181313.1"/>
    </source>
</evidence>
<feature type="region of interest" description="Disordered" evidence="1">
    <location>
        <begin position="1"/>
        <end position="29"/>
    </location>
</feature>
<comment type="caution">
    <text evidence="2">The sequence shown here is derived from an EMBL/GenBank/DDBJ whole genome shotgun (WGS) entry which is preliminary data.</text>
</comment>